<dbReference type="Proteomes" id="UP000319578">
    <property type="component" value="Unassembled WGS sequence"/>
</dbReference>
<dbReference type="EMBL" id="LGIQ01000005">
    <property type="protein sequence ID" value="KNB73271.1"/>
    <property type="molecule type" value="Genomic_DNA"/>
</dbReference>
<dbReference type="PATRIC" id="fig|54915.3.peg.6334"/>
<evidence type="ECO:0000313" key="3">
    <source>
        <dbReference type="EMBL" id="KNB73271.1"/>
    </source>
</evidence>
<evidence type="ECO:0000313" key="4">
    <source>
        <dbReference type="Proteomes" id="UP000036834"/>
    </source>
</evidence>
<reference evidence="3" key="2">
    <citation type="submission" date="2015-07" db="EMBL/GenBank/DDBJ databases">
        <title>MeaNS - Measles Nucleotide Surveillance Program.</title>
        <authorList>
            <person name="Tran T."/>
            <person name="Druce J."/>
        </authorList>
    </citation>
    <scope>NUCLEOTIDE SEQUENCE</scope>
    <source>
        <strain evidence="3">DSM 9887</strain>
    </source>
</reference>
<name>A0A0K9YX78_9BACL</name>
<dbReference type="STRING" id="54915.ADS79_04705"/>
<evidence type="ECO:0000313" key="5">
    <source>
        <dbReference type="Proteomes" id="UP000319578"/>
    </source>
</evidence>
<sequence>MANKQYRLTEAEWHFISEMREIDMDGLLDIVIALRSEVRELEKKAELIRGRESEDWQADYQATQKRIQHLRQFEHDIRKTWPIE</sequence>
<evidence type="ECO:0000256" key="1">
    <source>
        <dbReference type="SAM" id="Coils"/>
    </source>
</evidence>
<protein>
    <submittedName>
        <fullName evidence="3">Uncharacterized protein</fullName>
    </submittedName>
</protein>
<gene>
    <name evidence="3" type="ORF">ADS79_04705</name>
    <name evidence="2" type="ORF">BRE01_20690</name>
</gene>
<reference evidence="2 5" key="3">
    <citation type="submission" date="2019-06" db="EMBL/GenBank/DDBJ databases">
        <title>Whole genome shotgun sequence of Brevibacillus reuszeri NBRC 15719.</title>
        <authorList>
            <person name="Hosoyama A."/>
            <person name="Uohara A."/>
            <person name="Ohji S."/>
            <person name="Ichikawa N."/>
        </authorList>
    </citation>
    <scope>NUCLEOTIDE SEQUENCE [LARGE SCALE GENOMIC DNA]</scope>
    <source>
        <strain evidence="2 5">NBRC 15719</strain>
    </source>
</reference>
<feature type="coiled-coil region" evidence="1">
    <location>
        <begin position="24"/>
        <end position="51"/>
    </location>
</feature>
<dbReference type="OrthoDB" id="2468523at2"/>
<dbReference type="Proteomes" id="UP000036834">
    <property type="component" value="Unassembled WGS sequence"/>
</dbReference>
<dbReference type="AlphaFoldDB" id="A0A0K9YX78"/>
<accession>A0A0K9YX78</accession>
<keyword evidence="1" id="KW-0175">Coiled coil</keyword>
<dbReference type="RefSeq" id="WP_049737265.1">
    <property type="nucleotide sequence ID" value="NZ_BJON01000008.1"/>
</dbReference>
<evidence type="ECO:0000313" key="2">
    <source>
        <dbReference type="EMBL" id="GED68367.1"/>
    </source>
</evidence>
<comment type="caution">
    <text evidence="3">The sequence shown here is derived from an EMBL/GenBank/DDBJ whole genome shotgun (WGS) entry which is preliminary data.</text>
</comment>
<organism evidence="3 4">
    <name type="scientific">Brevibacillus reuszeri</name>
    <dbReference type="NCBI Taxonomy" id="54915"/>
    <lineage>
        <taxon>Bacteria</taxon>
        <taxon>Bacillati</taxon>
        <taxon>Bacillota</taxon>
        <taxon>Bacilli</taxon>
        <taxon>Bacillales</taxon>
        <taxon>Paenibacillaceae</taxon>
        <taxon>Brevibacillus</taxon>
    </lineage>
</organism>
<dbReference type="EMBL" id="BJON01000008">
    <property type="protein sequence ID" value="GED68367.1"/>
    <property type="molecule type" value="Genomic_DNA"/>
</dbReference>
<proteinExistence type="predicted"/>
<keyword evidence="5" id="KW-1185">Reference proteome</keyword>
<reference evidence="4" key="1">
    <citation type="submission" date="2015-07" db="EMBL/GenBank/DDBJ databases">
        <title>Genome sequencing project for genomic taxonomy and phylogenomics of Bacillus-like bacteria.</title>
        <authorList>
            <person name="Liu B."/>
            <person name="Wang J."/>
            <person name="Zhu Y."/>
            <person name="Liu G."/>
            <person name="Chen Q."/>
            <person name="Chen Z."/>
            <person name="Lan J."/>
            <person name="Che J."/>
            <person name="Ge C."/>
            <person name="Shi H."/>
            <person name="Pan Z."/>
            <person name="Liu X."/>
        </authorList>
    </citation>
    <scope>NUCLEOTIDE SEQUENCE [LARGE SCALE GENOMIC DNA]</scope>
    <source>
        <strain evidence="4">DSM 9887</strain>
    </source>
</reference>